<accession>A0A3R9AKB0</accession>
<dbReference type="PANTHER" id="PTHR48111">
    <property type="entry name" value="REGULATOR OF RPOS"/>
    <property type="match status" value="1"/>
</dbReference>
<organism evidence="7 8">
    <name type="scientific">Rhizobium pisi</name>
    <dbReference type="NCBI Taxonomy" id="574561"/>
    <lineage>
        <taxon>Bacteria</taxon>
        <taxon>Pseudomonadati</taxon>
        <taxon>Pseudomonadota</taxon>
        <taxon>Alphaproteobacteria</taxon>
        <taxon>Hyphomicrobiales</taxon>
        <taxon>Rhizobiaceae</taxon>
        <taxon>Rhizobium/Agrobacterium group</taxon>
        <taxon>Rhizobium</taxon>
    </lineage>
</organism>
<keyword evidence="1 3" id="KW-0238">DNA-binding</keyword>
<feature type="modified residue" description="4-aspartylphosphate" evidence="2">
    <location>
        <position position="51"/>
    </location>
</feature>
<dbReference type="InterPro" id="IPR011006">
    <property type="entry name" value="CheY-like_superfamily"/>
</dbReference>
<dbReference type="Pfam" id="PF00486">
    <property type="entry name" value="Trans_reg_C"/>
    <property type="match status" value="1"/>
</dbReference>
<dbReference type="InterPro" id="IPR001789">
    <property type="entry name" value="Sig_transdc_resp-reg_receiver"/>
</dbReference>
<dbReference type="PANTHER" id="PTHR48111:SF36">
    <property type="entry name" value="TRANSCRIPTIONAL REGULATORY PROTEIN CUTR"/>
    <property type="match status" value="1"/>
</dbReference>
<dbReference type="GO" id="GO:0005829">
    <property type="term" value="C:cytosol"/>
    <property type="evidence" value="ECO:0007669"/>
    <property type="project" value="TreeGrafter"/>
</dbReference>
<dbReference type="InterPro" id="IPR016032">
    <property type="entry name" value="Sig_transdc_resp-reg_C-effctor"/>
</dbReference>
<dbReference type="Pfam" id="PF00072">
    <property type="entry name" value="Response_reg"/>
    <property type="match status" value="1"/>
</dbReference>
<dbReference type="Gene3D" id="3.40.50.2300">
    <property type="match status" value="1"/>
</dbReference>
<evidence type="ECO:0000259" key="5">
    <source>
        <dbReference type="PROSITE" id="PS51755"/>
    </source>
</evidence>
<dbReference type="PROSITE" id="PS50110">
    <property type="entry name" value="RESPONSE_REGULATORY"/>
    <property type="match status" value="1"/>
</dbReference>
<reference evidence="6 9" key="2">
    <citation type="submission" date="2020-08" db="EMBL/GenBank/DDBJ databases">
        <title>Genomic Encyclopedia of Type Strains, Phase III (KMG-III): the genomes of soil and plant-associated and newly described type strains.</title>
        <authorList>
            <person name="Whitman W."/>
        </authorList>
    </citation>
    <scope>NUCLEOTIDE SEQUENCE [LARGE SCALE GENOMIC DNA]</scope>
    <source>
        <strain evidence="6 9">CECT 4113</strain>
    </source>
</reference>
<dbReference type="SUPFAM" id="SSF46894">
    <property type="entry name" value="C-terminal effector domain of the bipartite response regulators"/>
    <property type="match status" value="1"/>
</dbReference>
<gene>
    <name evidence="7" type="ORF">EFD55_20425</name>
    <name evidence="6" type="ORF">FHS26_004067</name>
</gene>
<feature type="domain" description="Response regulatory" evidence="4">
    <location>
        <begin position="2"/>
        <end position="116"/>
    </location>
</feature>
<proteinExistence type="predicted"/>
<evidence type="ECO:0000256" key="3">
    <source>
        <dbReference type="PROSITE-ProRule" id="PRU01091"/>
    </source>
</evidence>
<dbReference type="Proteomes" id="UP000518315">
    <property type="component" value="Unassembled WGS sequence"/>
</dbReference>
<name>A0A3R9AKB0_9HYPH</name>
<dbReference type="EMBL" id="JACHXH010000014">
    <property type="protein sequence ID" value="MBB3136313.1"/>
    <property type="molecule type" value="Genomic_DNA"/>
</dbReference>
<dbReference type="CDD" id="cd00383">
    <property type="entry name" value="trans_reg_C"/>
    <property type="match status" value="1"/>
</dbReference>
<dbReference type="EMBL" id="RJJT01000014">
    <property type="protein sequence ID" value="RSB72047.1"/>
    <property type="molecule type" value="Genomic_DNA"/>
</dbReference>
<evidence type="ECO:0000256" key="1">
    <source>
        <dbReference type="ARBA" id="ARBA00023125"/>
    </source>
</evidence>
<reference evidence="7 8" key="1">
    <citation type="submission" date="2018-11" db="EMBL/GenBank/DDBJ databases">
        <authorList>
            <person name="Huo Y."/>
        </authorList>
    </citation>
    <scope>NUCLEOTIDE SEQUENCE [LARGE SCALE GENOMIC DNA]</scope>
    <source>
        <strain evidence="7 8">DSM 30132</strain>
    </source>
</reference>
<dbReference type="InterPro" id="IPR036388">
    <property type="entry name" value="WH-like_DNA-bd_sf"/>
</dbReference>
<dbReference type="AlphaFoldDB" id="A0A3R9AKB0"/>
<evidence type="ECO:0000313" key="9">
    <source>
        <dbReference type="Proteomes" id="UP000518315"/>
    </source>
</evidence>
<protein>
    <submittedName>
        <fullName evidence="6">DNA-binding response OmpR family regulator</fullName>
    </submittedName>
    <submittedName>
        <fullName evidence="7">DNA-binding response regulator</fullName>
    </submittedName>
</protein>
<keyword evidence="2" id="KW-0597">Phosphoprotein</keyword>
<dbReference type="InterPro" id="IPR039420">
    <property type="entry name" value="WalR-like"/>
</dbReference>
<dbReference type="SMART" id="SM00862">
    <property type="entry name" value="Trans_reg_C"/>
    <property type="match status" value="1"/>
</dbReference>
<dbReference type="RefSeq" id="WP_125846833.1">
    <property type="nucleotide sequence ID" value="NZ_JACHXH010000014.1"/>
</dbReference>
<dbReference type="Gene3D" id="6.10.250.690">
    <property type="match status" value="1"/>
</dbReference>
<dbReference type="GO" id="GO:0032993">
    <property type="term" value="C:protein-DNA complex"/>
    <property type="evidence" value="ECO:0007669"/>
    <property type="project" value="TreeGrafter"/>
</dbReference>
<dbReference type="Proteomes" id="UP000277279">
    <property type="component" value="Unassembled WGS sequence"/>
</dbReference>
<comment type="caution">
    <text evidence="7">The sequence shown here is derived from an EMBL/GenBank/DDBJ whole genome shotgun (WGS) entry which is preliminary data.</text>
</comment>
<keyword evidence="9" id="KW-1185">Reference proteome</keyword>
<evidence type="ECO:0000313" key="6">
    <source>
        <dbReference type="EMBL" id="MBB3136313.1"/>
    </source>
</evidence>
<feature type="domain" description="OmpR/PhoB-type" evidence="5">
    <location>
        <begin position="124"/>
        <end position="222"/>
    </location>
</feature>
<dbReference type="PROSITE" id="PS51755">
    <property type="entry name" value="OMPR_PHOB"/>
    <property type="match status" value="1"/>
</dbReference>
<dbReference type="OrthoDB" id="9802426at2"/>
<feature type="DNA-binding region" description="OmpR/PhoB-type" evidence="3">
    <location>
        <begin position="124"/>
        <end position="222"/>
    </location>
</feature>
<evidence type="ECO:0000313" key="8">
    <source>
        <dbReference type="Proteomes" id="UP000277279"/>
    </source>
</evidence>
<dbReference type="Gene3D" id="1.10.10.10">
    <property type="entry name" value="Winged helix-like DNA-binding domain superfamily/Winged helix DNA-binding domain"/>
    <property type="match status" value="1"/>
</dbReference>
<dbReference type="SMART" id="SM00448">
    <property type="entry name" value="REC"/>
    <property type="match status" value="1"/>
</dbReference>
<evidence type="ECO:0000259" key="4">
    <source>
        <dbReference type="PROSITE" id="PS50110"/>
    </source>
</evidence>
<evidence type="ECO:0000256" key="2">
    <source>
        <dbReference type="PROSITE-ProRule" id="PRU00169"/>
    </source>
</evidence>
<dbReference type="GO" id="GO:0000156">
    <property type="term" value="F:phosphorelay response regulator activity"/>
    <property type="evidence" value="ECO:0007669"/>
    <property type="project" value="TreeGrafter"/>
</dbReference>
<evidence type="ECO:0000313" key="7">
    <source>
        <dbReference type="EMBL" id="RSB72047.1"/>
    </source>
</evidence>
<dbReference type="InterPro" id="IPR001867">
    <property type="entry name" value="OmpR/PhoB-type_DNA-bd"/>
</dbReference>
<sequence>MRILLLEDEREMAAALIEALSRRDIIVDHVRTVADAELMARVGTYDVLVLDRRLPDGEGLDLIPVLRFRKIAAPILMLTALGGVDHRVEGLDGGADDYLSKPFAIEELLARLRALQRRSPTVSAERFSLGNLTLDPRSNEVAVAGDFIDLARREYLVVETLIRRANRIVTRSMLVDAVYTIDDQIESNALDVHVSRIRRKLGNAGASVEIRAVRNIGYLLRVST</sequence>
<dbReference type="GO" id="GO:0006355">
    <property type="term" value="P:regulation of DNA-templated transcription"/>
    <property type="evidence" value="ECO:0007669"/>
    <property type="project" value="InterPro"/>
</dbReference>
<dbReference type="SUPFAM" id="SSF52172">
    <property type="entry name" value="CheY-like"/>
    <property type="match status" value="1"/>
</dbReference>
<dbReference type="GO" id="GO:0000976">
    <property type="term" value="F:transcription cis-regulatory region binding"/>
    <property type="evidence" value="ECO:0007669"/>
    <property type="project" value="TreeGrafter"/>
</dbReference>